<keyword evidence="2" id="KW-0267">Excision nuclease</keyword>
<feature type="domain" description="UVR" evidence="4">
    <location>
        <begin position="1"/>
        <end position="33"/>
    </location>
</feature>
<dbReference type="GO" id="GO:0006281">
    <property type="term" value="P:DNA repair"/>
    <property type="evidence" value="ECO:0007669"/>
    <property type="project" value="UniProtKB-KW"/>
</dbReference>
<evidence type="ECO:0000313" key="7">
    <source>
        <dbReference type="Proteomes" id="UP000245431"/>
    </source>
</evidence>
<dbReference type="SUPFAM" id="SSF46600">
    <property type="entry name" value="C-terminal UvrC-binding domain of UvrB"/>
    <property type="match status" value="1"/>
</dbReference>
<evidence type="ECO:0000313" key="5">
    <source>
        <dbReference type="EMBL" id="SBW79797.1"/>
    </source>
</evidence>
<dbReference type="InterPro" id="IPR001943">
    <property type="entry name" value="UVR_dom"/>
</dbReference>
<dbReference type="Pfam" id="PF02151">
    <property type="entry name" value="UVR"/>
    <property type="match status" value="1"/>
</dbReference>
<organism evidence="6 7">
    <name type="scientific">Pseudomonas veronii 1YdBTEX2</name>
    <dbReference type="NCBI Taxonomy" id="1295141"/>
    <lineage>
        <taxon>Bacteria</taxon>
        <taxon>Pseudomonadati</taxon>
        <taxon>Pseudomonadota</taxon>
        <taxon>Gammaproteobacteria</taxon>
        <taxon>Pseudomonadales</taxon>
        <taxon>Pseudomonadaceae</taxon>
        <taxon>Pseudomonas</taxon>
    </lineage>
</organism>
<sequence length="37" mass="4276">MLPIGEKMYQLARDLEFEAAAQTRDEIGKLRERLLAV</sequence>
<keyword evidence="1" id="KW-0228">DNA excision</keyword>
<reference evidence="7" key="1">
    <citation type="submission" date="2016-07" db="EMBL/GenBank/DDBJ databases">
        <authorList>
            <person name="Florea S."/>
            <person name="Webb J.S."/>
            <person name="Jaromczyk J."/>
            <person name="Schardl C.L."/>
        </authorList>
    </citation>
    <scope>NUCLEOTIDE SEQUENCE [LARGE SCALE GENOMIC DNA]</scope>
    <source>
        <strain evidence="7">1YdBTEX2</strain>
    </source>
</reference>
<dbReference type="EMBL" id="LT599583">
    <property type="protein sequence ID" value="SBW79798.1"/>
    <property type="molecule type" value="Genomic_DNA"/>
</dbReference>
<dbReference type="Proteomes" id="UP000245431">
    <property type="component" value="Chromosome PVE_r1"/>
</dbReference>
<dbReference type="AlphaFoldDB" id="A0A1D3JUP2"/>
<name>A0A1D3JUP2_PSEVE</name>
<evidence type="ECO:0000259" key="4">
    <source>
        <dbReference type="PROSITE" id="PS50151"/>
    </source>
</evidence>
<reference evidence="6" key="2">
    <citation type="submission" date="2016-07" db="EMBL/GenBank/DDBJ databases">
        <authorList>
            <person name="Bertelli C."/>
        </authorList>
    </citation>
    <scope>NUCLEOTIDE SEQUENCE</scope>
    <source>
        <strain evidence="6">1YdBTEX2</strain>
    </source>
</reference>
<dbReference type="GO" id="GO:0009432">
    <property type="term" value="P:SOS response"/>
    <property type="evidence" value="ECO:0007669"/>
    <property type="project" value="UniProtKB-KW"/>
</dbReference>
<keyword evidence="3" id="KW-0742">SOS response</keyword>
<dbReference type="PROSITE" id="PS50151">
    <property type="entry name" value="UVR"/>
    <property type="match status" value="1"/>
</dbReference>
<keyword evidence="2" id="KW-0234">DNA repair</keyword>
<dbReference type="InterPro" id="IPR036876">
    <property type="entry name" value="UVR_dom_sf"/>
</dbReference>
<dbReference type="Gene3D" id="4.10.860.10">
    <property type="entry name" value="UVR domain"/>
    <property type="match status" value="1"/>
</dbReference>
<accession>A0A1D3JUP2</accession>
<protein>
    <recommendedName>
        <fullName evidence="4">UVR domain-containing protein</fullName>
    </recommendedName>
</protein>
<keyword evidence="3" id="KW-0227">DNA damage</keyword>
<dbReference type="EMBL" id="LT599583">
    <property type="protein sequence ID" value="SBW79797.1"/>
    <property type="molecule type" value="Genomic_DNA"/>
</dbReference>
<evidence type="ECO:0000313" key="6">
    <source>
        <dbReference type="EMBL" id="SBW79798.1"/>
    </source>
</evidence>
<evidence type="ECO:0000256" key="2">
    <source>
        <dbReference type="ARBA" id="ARBA00022881"/>
    </source>
</evidence>
<evidence type="ECO:0000256" key="1">
    <source>
        <dbReference type="ARBA" id="ARBA00022769"/>
    </source>
</evidence>
<proteinExistence type="predicted"/>
<evidence type="ECO:0000256" key="3">
    <source>
        <dbReference type="ARBA" id="ARBA00023236"/>
    </source>
</evidence>
<dbReference type="GO" id="GO:0004518">
    <property type="term" value="F:nuclease activity"/>
    <property type="evidence" value="ECO:0007669"/>
    <property type="project" value="UniProtKB-KW"/>
</dbReference>
<gene>
    <name evidence="5" type="ORF">PVE_R1G1911</name>
    <name evidence="6" type="ORF">PVE_R1G1912</name>
</gene>